<dbReference type="AlphaFoldDB" id="A0A6J4KAW9"/>
<gene>
    <name evidence="1" type="ORF">AVDCRST_MAG61-987</name>
</gene>
<evidence type="ECO:0000313" key="1">
    <source>
        <dbReference type="EMBL" id="CAA9300779.1"/>
    </source>
</evidence>
<proteinExistence type="predicted"/>
<sequence length="345" mass="37140">MRTSALVESPAQLLNVVEWASQAGDPGSDLTITVLAPTNEVSRRQLRAMSALARQGGLDVAWHEPRLGGAATARTVRSLAASLSGVDRLVVGDPFSGVMQVVMSISRAPEVVIVDDGTATLEFARQWVAGEHLSRWHSVATPGHRRQISHFARDQISGSLRRRIGPGSGCRLGLFTSLDVDLPRVALTRNSFAWVRSRFPVPEVKLGSDLVGTSLVETGVVDADAYLGGVASLVEQYAVDRYFAHRKEANAKLDRIRSLGVTVVRPDLPLEIAARTGVLARRLISFPSTVVHTLPLVLADTPAELLVCDIDDSWYTATATARSERFLGQVSSSARNRFGLSAVAC</sequence>
<dbReference type="EMBL" id="CADCTT010000149">
    <property type="protein sequence ID" value="CAA9300779.1"/>
    <property type="molecule type" value="Genomic_DNA"/>
</dbReference>
<name>A0A6J4KAW9_9ACTN</name>
<protein>
    <submittedName>
        <fullName evidence="1">Uncharacterized protein</fullName>
    </submittedName>
</protein>
<reference evidence="1" key="1">
    <citation type="submission" date="2020-02" db="EMBL/GenBank/DDBJ databases">
        <authorList>
            <person name="Meier V. D."/>
        </authorList>
    </citation>
    <scope>NUCLEOTIDE SEQUENCE</scope>
    <source>
        <strain evidence="1">AVDCRST_MAG61</strain>
    </source>
</reference>
<organism evidence="1">
    <name type="scientific">uncultured Friedmanniella sp</name>
    <dbReference type="NCBI Taxonomy" id="335381"/>
    <lineage>
        <taxon>Bacteria</taxon>
        <taxon>Bacillati</taxon>
        <taxon>Actinomycetota</taxon>
        <taxon>Actinomycetes</taxon>
        <taxon>Propionibacteriales</taxon>
        <taxon>Nocardioidaceae</taxon>
        <taxon>Friedmanniella</taxon>
        <taxon>environmental samples</taxon>
    </lineage>
</organism>
<accession>A0A6J4KAW9</accession>